<dbReference type="CDD" id="cd01700">
    <property type="entry name" value="PolY_Pol_V_umuC"/>
    <property type="match status" value="1"/>
</dbReference>
<dbReference type="AlphaFoldDB" id="F3ZU21"/>
<dbReference type="InterPro" id="IPR017961">
    <property type="entry name" value="DNA_pol_Y-fam_little_finger"/>
</dbReference>
<dbReference type="STRING" id="679937.Bcop_0911"/>
<keyword evidence="3" id="KW-0741">SOS mutagenesis</keyword>
<dbReference type="InterPro" id="IPR043128">
    <property type="entry name" value="Rev_trsase/Diguanyl_cyclase"/>
</dbReference>
<dbReference type="GO" id="GO:0003887">
    <property type="term" value="F:DNA-directed DNA polymerase activity"/>
    <property type="evidence" value="ECO:0007669"/>
    <property type="project" value="UniProtKB-KW"/>
</dbReference>
<dbReference type="PANTHER" id="PTHR11076">
    <property type="entry name" value="DNA REPAIR POLYMERASE UMUC / TRANSFERASE FAMILY MEMBER"/>
    <property type="match status" value="1"/>
</dbReference>
<dbReference type="InterPro" id="IPR043502">
    <property type="entry name" value="DNA/RNA_pol_sf"/>
</dbReference>
<keyword evidence="7" id="KW-0239">DNA-directed DNA polymerase</keyword>
<name>F3ZU21_9BACE</name>
<dbReference type="PROSITE" id="PS50173">
    <property type="entry name" value="UMUC"/>
    <property type="match status" value="1"/>
</dbReference>
<evidence type="ECO:0000256" key="2">
    <source>
        <dbReference type="ARBA" id="ARBA00022763"/>
    </source>
</evidence>
<dbReference type="Gene3D" id="1.10.150.20">
    <property type="entry name" value="5' to 3' exonuclease, C-terminal subdomain"/>
    <property type="match status" value="1"/>
</dbReference>
<keyword evidence="2" id="KW-0227">DNA damage</keyword>
<dbReference type="eggNOG" id="COG0389">
    <property type="taxonomic scope" value="Bacteria"/>
</dbReference>
<dbReference type="Gene3D" id="3.40.1170.60">
    <property type="match status" value="1"/>
</dbReference>
<dbReference type="GO" id="GO:0042276">
    <property type="term" value="P:error-prone translesion synthesis"/>
    <property type="evidence" value="ECO:0007669"/>
    <property type="project" value="TreeGrafter"/>
</dbReference>
<organism evidence="7 8">
    <name type="scientific">Bacteroides coprosuis DSM 18011</name>
    <dbReference type="NCBI Taxonomy" id="679937"/>
    <lineage>
        <taxon>Bacteria</taxon>
        <taxon>Pseudomonadati</taxon>
        <taxon>Bacteroidota</taxon>
        <taxon>Bacteroidia</taxon>
        <taxon>Bacteroidales</taxon>
        <taxon>Bacteroidaceae</taxon>
        <taxon>Bacteroides</taxon>
    </lineage>
</organism>
<dbReference type="Pfam" id="PF00817">
    <property type="entry name" value="IMS"/>
    <property type="match status" value="1"/>
</dbReference>
<dbReference type="GO" id="GO:0003684">
    <property type="term" value="F:damaged DNA binding"/>
    <property type="evidence" value="ECO:0007669"/>
    <property type="project" value="InterPro"/>
</dbReference>
<dbReference type="OrthoDB" id="9808813at2"/>
<dbReference type="InterPro" id="IPR050116">
    <property type="entry name" value="DNA_polymerase-Y"/>
</dbReference>
<evidence type="ECO:0000313" key="8">
    <source>
        <dbReference type="Proteomes" id="UP000018439"/>
    </source>
</evidence>
<reference evidence="7 8" key="1">
    <citation type="journal article" date="2011" name="Stand. Genomic Sci.">
        <title>Non-contiguous finished genome sequence of Bacteroides coprosuis type strain (PC139).</title>
        <authorList>
            <person name="Land M."/>
            <person name="Held B."/>
            <person name="Gronow S."/>
            <person name="Abt B."/>
            <person name="Lucas S."/>
            <person name="Del Rio T.G."/>
            <person name="Nolan M."/>
            <person name="Tice H."/>
            <person name="Cheng J.F."/>
            <person name="Pitluck S."/>
            <person name="Liolios K."/>
            <person name="Pagani I."/>
            <person name="Ivanova N."/>
            <person name="Mavromatis K."/>
            <person name="Mikhailova N."/>
            <person name="Pati A."/>
            <person name="Tapia R."/>
            <person name="Han C."/>
            <person name="Goodwin L."/>
            <person name="Chen A."/>
            <person name="Palaniappan K."/>
            <person name="Hauser L."/>
            <person name="Brambilla E.M."/>
            <person name="Rohde M."/>
            <person name="Goker M."/>
            <person name="Detter J.C."/>
            <person name="Woyke T."/>
            <person name="Bristow J."/>
            <person name="Eisen J.A."/>
            <person name="Markowitz V."/>
            <person name="Hugenholtz P."/>
            <person name="Kyrpides N.C."/>
            <person name="Klenk H.P."/>
            <person name="Lapidus A."/>
        </authorList>
    </citation>
    <scope>NUCLEOTIDE SEQUENCE</scope>
    <source>
        <strain evidence="7 8">DSM 18011</strain>
    </source>
</reference>
<dbReference type="InterPro" id="IPR025188">
    <property type="entry name" value="DUF4113"/>
</dbReference>
<dbReference type="GO" id="GO:0006281">
    <property type="term" value="P:DNA repair"/>
    <property type="evidence" value="ECO:0007669"/>
    <property type="project" value="UniProtKB-KW"/>
</dbReference>
<dbReference type="InterPro" id="IPR001126">
    <property type="entry name" value="UmuC"/>
</dbReference>
<keyword evidence="7" id="KW-0808">Transferase</keyword>
<evidence type="ECO:0000313" key="7">
    <source>
        <dbReference type="EMBL" id="EGJ71122.1"/>
    </source>
</evidence>
<comment type="similarity">
    <text evidence="1">Belongs to the DNA polymerase type-Y family.</text>
</comment>
<dbReference type="GO" id="GO:0005829">
    <property type="term" value="C:cytosol"/>
    <property type="evidence" value="ECO:0007669"/>
    <property type="project" value="TreeGrafter"/>
</dbReference>
<keyword evidence="5" id="KW-0742">SOS response</keyword>
<sequence>MIGLIDCNNFFASCERVFNPNLDGKPIVVLSNNDGAIIARSEEAKRLAVKMGAPFYQIKDLIRQHNINVFSSNYTLYGDLSRRVMSILADQVPEIDVYSIDEAFLDLAGIDNLSDFGQKLVKTTSRSSGIPVSLGVAPTRTLAKLANSFAKRYPAYNKVCIMDSDEKRIKALQKTPVGYIWGIGRQTTKTLEYYGIKTAYDLTQKSRSWVRSKMTVVGERTWLELHGEPCITSDSVVEKQQICTSRSFGEMVTDFDSLRESVANFASACAVKLRKQNSLAQGMIVFAYTNRHREDLQQYFPSKAIQFSFPTADTMEIIKHASSALKEIYREGYEYKKAGVILTHIISETNYMHDLFDPRDREKQKCISQMIDSINQKNGTNCIKLAAQGVGKADWNLRRDFLSKCPSTNMRDIIEVRG</sequence>
<dbReference type="Gene3D" id="3.30.70.270">
    <property type="match status" value="1"/>
</dbReference>
<keyword evidence="7" id="KW-0548">Nucleotidyltransferase</keyword>
<evidence type="ECO:0000256" key="5">
    <source>
        <dbReference type="ARBA" id="ARBA00023236"/>
    </source>
</evidence>
<proteinExistence type="inferred from homology"/>
<evidence type="ECO:0000259" key="6">
    <source>
        <dbReference type="PROSITE" id="PS50173"/>
    </source>
</evidence>
<protein>
    <submittedName>
        <fullName evidence="7">DNA-directed DNA polymerase</fullName>
        <ecNumber evidence="7">2.7.7.7</ecNumber>
    </submittedName>
</protein>
<dbReference type="HOGENOM" id="CLU_012348_3_0_10"/>
<dbReference type="GO" id="GO:0009432">
    <property type="term" value="P:SOS response"/>
    <property type="evidence" value="ECO:0007669"/>
    <property type="project" value="UniProtKB-KW"/>
</dbReference>
<dbReference type="PANTHER" id="PTHR11076:SF34">
    <property type="entry name" value="PROTEIN UMUC"/>
    <property type="match status" value="1"/>
</dbReference>
<evidence type="ECO:0000256" key="3">
    <source>
        <dbReference type="ARBA" id="ARBA00023199"/>
    </source>
</evidence>
<dbReference type="Pfam" id="PF13438">
    <property type="entry name" value="DUF4113"/>
    <property type="match status" value="1"/>
</dbReference>
<dbReference type="EMBL" id="CM001167">
    <property type="protein sequence ID" value="EGJ71122.1"/>
    <property type="molecule type" value="Genomic_DNA"/>
</dbReference>
<keyword evidence="4" id="KW-0234">DNA repair</keyword>
<keyword evidence="8" id="KW-1185">Reference proteome</keyword>
<accession>F3ZU21</accession>
<dbReference type="EC" id="2.7.7.7" evidence="7"/>
<evidence type="ECO:0000256" key="4">
    <source>
        <dbReference type="ARBA" id="ARBA00023204"/>
    </source>
</evidence>
<dbReference type="Proteomes" id="UP000018439">
    <property type="component" value="Chromosome"/>
</dbReference>
<dbReference type="SUPFAM" id="SSF56672">
    <property type="entry name" value="DNA/RNA polymerases"/>
    <property type="match status" value="1"/>
</dbReference>
<dbReference type="Pfam" id="PF11799">
    <property type="entry name" value="IMS_C"/>
    <property type="match status" value="1"/>
</dbReference>
<gene>
    <name evidence="7" type="ORF">Bcop_0911</name>
</gene>
<feature type="domain" description="UmuC" evidence="6">
    <location>
        <begin position="2"/>
        <end position="184"/>
    </location>
</feature>
<evidence type="ECO:0000256" key="1">
    <source>
        <dbReference type="ARBA" id="ARBA00010945"/>
    </source>
</evidence>